<dbReference type="GO" id="GO:0000981">
    <property type="term" value="F:DNA-binding transcription factor activity, RNA polymerase II-specific"/>
    <property type="evidence" value="ECO:0007669"/>
    <property type="project" value="UniProtKB-ARBA"/>
</dbReference>
<dbReference type="InterPro" id="IPR036887">
    <property type="entry name" value="HTH_APSES_sf"/>
</dbReference>
<gene>
    <name evidence="3" type="ORF">SPSC_00753</name>
</gene>
<dbReference type="GO" id="GO:0033309">
    <property type="term" value="C:SBF transcription complex"/>
    <property type="evidence" value="ECO:0007669"/>
    <property type="project" value="TreeGrafter"/>
</dbReference>
<protein>
    <recommendedName>
        <fullName evidence="2">HTH APSES-type domain-containing protein</fullName>
    </recommendedName>
</protein>
<dbReference type="SUPFAM" id="SSF54616">
    <property type="entry name" value="DNA-binding domain of Mlu1-box binding protein MBP1"/>
    <property type="match status" value="1"/>
</dbReference>
<proteinExistence type="predicted"/>
<dbReference type="GO" id="GO:0003677">
    <property type="term" value="F:DNA binding"/>
    <property type="evidence" value="ECO:0007669"/>
    <property type="project" value="InterPro"/>
</dbReference>
<dbReference type="Gene3D" id="3.10.260.10">
    <property type="entry name" value="Transcription regulator HTH, APSES-type DNA-binding domain"/>
    <property type="match status" value="1"/>
</dbReference>
<dbReference type="EMBL" id="LK056654">
    <property type="protein sequence ID" value="CDU22123.1"/>
    <property type="molecule type" value="Genomic_DNA"/>
</dbReference>
<feature type="region of interest" description="Disordered" evidence="1">
    <location>
        <begin position="403"/>
        <end position="441"/>
    </location>
</feature>
<sequence>MPVNKGSECDFGVVASIAKKRGLPYSRKELETTPQHLNQTSFAGNEPGGSLYISGPRQAVLFPTKMHDFRMGKYATTGGERGSMTVFEYDARGQTMMIDVDTSSVRFTSITQALGKNKINFGRLVRACPALGAHITKLKGGYLSIQGTWLPYDLAKELSRRIAWDIREDLVPLFGYDFPSTCLRPDSEGFGQLAIGAPLKRVRKRHNNGGPHQTSCYGPSMPISVVDGQAVERTHPHPYQQPTAATFHYSKGLHERSHWFGDQALPPHATAGNMESMMWPTTAPFGPGGASTQPGLGSAGPMQSTYAAKFPGLDANGSSPILSSPPSSNASSSIQSTTANYGLMMPPTVPSHAFGTGPNDGTTGSSNFFDLQHVAPLAKKATAEEARGYSGIWNPCGYAGTGQLSTWSDSNQTSANVSTPPTPPTPVPHGGKLDSWYPASA</sequence>
<dbReference type="GO" id="GO:0030907">
    <property type="term" value="C:MBF transcription complex"/>
    <property type="evidence" value="ECO:0007669"/>
    <property type="project" value="TreeGrafter"/>
</dbReference>
<evidence type="ECO:0000259" key="2">
    <source>
        <dbReference type="PROSITE" id="PS51299"/>
    </source>
</evidence>
<reference evidence="3" key="1">
    <citation type="submission" date="2014-06" db="EMBL/GenBank/DDBJ databases">
        <authorList>
            <person name="Ju J."/>
            <person name="Zhang J."/>
        </authorList>
    </citation>
    <scope>NUCLEOTIDE SEQUENCE</scope>
    <source>
        <strain evidence="3">SscI8</strain>
    </source>
</reference>
<dbReference type="PROSITE" id="PS51299">
    <property type="entry name" value="HTH_APSES"/>
    <property type="match status" value="1"/>
</dbReference>
<dbReference type="PANTHER" id="PTHR43828">
    <property type="entry name" value="ASPARAGINASE"/>
    <property type="match status" value="1"/>
</dbReference>
<accession>A0A127Z9K2</accession>
<dbReference type="PANTHER" id="PTHR43828:SF5">
    <property type="entry name" value="TRANSCRIPTIONAL REPRESSOR XBP1"/>
    <property type="match status" value="1"/>
</dbReference>
<dbReference type="InterPro" id="IPR003163">
    <property type="entry name" value="Tscrpt_reg_HTH_APSES-type"/>
</dbReference>
<dbReference type="OrthoDB" id="5562739at2759"/>
<name>A0A127Z9K2_9BASI</name>
<organism evidence="3">
    <name type="scientific">Sporisorium scitamineum</name>
    <dbReference type="NCBI Taxonomy" id="49012"/>
    <lineage>
        <taxon>Eukaryota</taxon>
        <taxon>Fungi</taxon>
        <taxon>Dikarya</taxon>
        <taxon>Basidiomycota</taxon>
        <taxon>Ustilaginomycotina</taxon>
        <taxon>Ustilaginomycetes</taxon>
        <taxon>Ustilaginales</taxon>
        <taxon>Ustilaginaceae</taxon>
        <taxon>Sporisorium</taxon>
    </lineage>
</organism>
<feature type="domain" description="HTH APSES-type" evidence="2">
    <location>
        <begin position="73"/>
        <end position="185"/>
    </location>
</feature>
<evidence type="ECO:0000256" key="1">
    <source>
        <dbReference type="SAM" id="MobiDB-lite"/>
    </source>
</evidence>
<dbReference type="AlphaFoldDB" id="A0A127Z9K2"/>
<feature type="compositionally biased region" description="Polar residues" evidence="1">
    <location>
        <begin position="403"/>
        <end position="418"/>
    </location>
</feature>
<evidence type="ECO:0000313" key="3">
    <source>
        <dbReference type="EMBL" id="CDU22123.1"/>
    </source>
</evidence>
<dbReference type="InterPro" id="IPR051642">
    <property type="entry name" value="SWI6-like"/>
</dbReference>